<keyword evidence="4" id="KW-1185">Reference proteome</keyword>
<dbReference type="Pfam" id="PF01882">
    <property type="entry name" value="DUF58"/>
    <property type="match status" value="1"/>
</dbReference>
<sequence length="417" mass="44632">MPGLKALTTRGRSFLASGLAALACAFFIGEHDLLRVGVLVVSLPLIAAVVVARTRYRLSCARRLDPPRAEVGGEATVTLRLENVTRLPTGLLMIEDTVPYALGARPRFVLDRVEPRGVREIDYRVRSDLRGRFPIGPLSVRIGDPFGLVELTRSFTAGDTLVVTPQVVPLPHVRLSGEWTGGGDSRTRSVAAAGDDDVAPREYRQGDDLRRVHWRSTARRGELMVRREEQQWQSRGALLLDTRRYAHRGEGPRSSFEVAVSAAASIGVQLAHEGLGLRLVTDQGAEHLPDTGLGWSLLDALSVVRTSSARSLELGVAALRQGGGDGLIVAVLGGVGPEEAQSLARLRHGNVTGVAVMLDVAGWDRPELRDGKEYQAAQAVLAGAGWRIVRLPAGASIASAWPDAAQRGRFALSGGGS</sequence>
<reference evidence="4" key="1">
    <citation type="journal article" date="2019" name="Int. J. Syst. Evol. Microbiol.">
        <title>The Global Catalogue of Microorganisms (GCM) 10K type strain sequencing project: providing services to taxonomists for standard genome sequencing and annotation.</title>
        <authorList>
            <consortium name="The Broad Institute Genomics Platform"/>
            <consortium name="The Broad Institute Genome Sequencing Center for Infectious Disease"/>
            <person name="Wu L."/>
            <person name="Ma J."/>
        </authorList>
    </citation>
    <scope>NUCLEOTIDE SEQUENCE [LARGE SCALE GENOMIC DNA]</scope>
    <source>
        <strain evidence="4">JCM 9373</strain>
    </source>
</reference>
<evidence type="ECO:0000313" key="3">
    <source>
        <dbReference type="EMBL" id="GAA3153337.1"/>
    </source>
</evidence>
<organism evidence="3 4">
    <name type="scientific">Planomonospora alba</name>
    <dbReference type="NCBI Taxonomy" id="161354"/>
    <lineage>
        <taxon>Bacteria</taxon>
        <taxon>Bacillati</taxon>
        <taxon>Actinomycetota</taxon>
        <taxon>Actinomycetes</taxon>
        <taxon>Streptosporangiales</taxon>
        <taxon>Streptosporangiaceae</taxon>
        <taxon>Planomonospora</taxon>
    </lineage>
</organism>
<keyword evidence="1" id="KW-1133">Transmembrane helix</keyword>
<feature type="transmembrane region" description="Helical" evidence="1">
    <location>
        <begin position="34"/>
        <end position="52"/>
    </location>
</feature>
<comment type="caution">
    <text evidence="3">The sequence shown here is derived from an EMBL/GenBank/DDBJ whole genome shotgun (WGS) entry which is preliminary data.</text>
</comment>
<dbReference type="InterPro" id="IPR002881">
    <property type="entry name" value="DUF58"/>
</dbReference>
<feature type="domain" description="DUF58" evidence="2">
    <location>
        <begin position="201"/>
        <end position="290"/>
    </location>
</feature>
<evidence type="ECO:0000313" key="4">
    <source>
        <dbReference type="Proteomes" id="UP001500320"/>
    </source>
</evidence>
<dbReference type="RefSeq" id="WP_344863602.1">
    <property type="nucleotide sequence ID" value="NZ_BAAAUT010000046.1"/>
</dbReference>
<gene>
    <name evidence="3" type="ORF">GCM10010466_50370</name>
</gene>
<accession>A0ABP6NNM2</accession>
<evidence type="ECO:0000256" key="1">
    <source>
        <dbReference type="SAM" id="Phobius"/>
    </source>
</evidence>
<keyword evidence="1" id="KW-0812">Transmembrane</keyword>
<evidence type="ECO:0000259" key="2">
    <source>
        <dbReference type="Pfam" id="PF01882"/>
    </source>
</evidence>
<protein>
    <submittedName>
        <fullName evidence="3">DUF58 domain-containing protein</fullName>
    </submittedName>
</protein>
<feature type="transmembrane region" description="Helical" evidence="1">
    <location>
        <begin position="12"/>
        <end position="28"/>
    </location>
</feature>
<keyword evidence="1" id="KW-0472">Membrane</keyword>
<dbReference type="PANTHER" id="PTHR34351:SF1">
    <property type="entry name" value="SLR1927 PROTEIN"/>
    <property type="match status" value="1"/>
</dbReference>
<dbReference type="PROSITE" id="PS51257">
    <property type="entry name" value="PROKAR_LIPOPROTEIN"/>
    <property type="match status" value="1"/>
</dbReference>
<proteinExistence type="predicted"/>
<dbReference type="EMBL" id="BAAAUT010000046">
    <property type="protein sequence ID" value="GAA3153337.1"/>
    <property type="molecule type" value="Genomic_DNA"/>
</dbReference>
<dbReference type="PANTHER" id="PTHR34351">
    <property type="entry name" value="SLR1927 PROTEIN-RELATED"/>
    <property type="match status" value="1"/>
</dbReference>
<dbReference type="Proteomes" id="UP001500320">
    <property type="component" value="Unassembled WGS sequence"/>
</dbReference>
<name>A0ABP6NNM2_9ACTN</name>